<reference evidence="2" key="1">
    <citation type="journal article" date="2019" name="Int. J. Syst. Evol. Microbiol.">
        <title>The Global Catalogue of Microorganisms (GCM) 10K type strain sequencing project: providing services to taxonomists for standard genome sequencing and annotation.</title>
        <authorList>
            <consortium name="The Broad Institute Genomics Platform"/>
            <consortium name="The Broad Institute Genome Sequencing Center for Infectious Disease"/>
            <person name="Wu L."/>
            <person name="Ma J."/>
        </authorList>
    </citation>
    <scope>NUCLEOTIDE SEQUENCE [LARGE SCALE GENOMIC DNA]</scope>
    <source>
        <strain evidence="2">JCM 31696</strain>
    </source>
</reference>
<keyword evidence="2" id="KW-1185">Reference proteome</keyword>
<proteinExistence type="predicted"/>
<comment type="caution">
    <text evidence="1">The sequence shown here is derived from an EMBL/GenBank/DDBJ whole genome shotgun (WGS) entry which is preliminary data.</text>
</comment>
<dbReference type="EMBL" id="JBHTIR010003340">
    <property type="protein sequence ID" value="MFD0855053.1"/>
    <property type="molecule type" value="Genomic_DNA"/>
</dbReference>
<organism evidence="1 2">
    <name type="scientific">Actinomadura adrarensis</name>
    <dbReference type="NCBI Taxonomy" id="1819600"/>
    <lineage>
        <taxon>Bacteria</taxon>
        <taxon>Bacillati</taxon>
        <taxon>Actinomycetota</taxon>
        <taxon>Actinomycetes</taxon>
        <taxon>Streptosporangiales</taxon>
        <taxon>Thermomonosporaceae</taxon>
        <taxon>Actinomadura</taxon>
    </lineage>
</organism>
<dbReference type="Proteomes" id="UP001597083">
    <property type="component" value="Unassembled WGS sequence"/>
</dbReference>
<evidence type="ECO:0000313" key="1">
    <source>
        <dbReference type="EMBL" id="MFD0855053.1"/>
    </source>
</evidence>
<protein>
    <submittedName>
        <fullName evidence="1">Uncharacterized protein</fullName>
    </submittedName>
</protein>
<accession>A0ABW3CKY5</accession>
<sequence length="91" mass="9903">MFEAGGSLDDDDWDAHDEWRTQARAALEGALGDPRVHAGAGKINPAWRPVLFVTDTDGDMNATVHSIDVLNERHPTPSLVASARAYFNADE</sequence>
<gene>
    <name evidence="1" type="ORF">ACFQ07_22620</name>
</gene>
<evidence type="ECO:0000313" key="2">
    <source>
        <dbReference type="Proteomes" id="UP001597083"/>
    </source>
</evidence>
<name>A0ABW3CKY5_9ACTN</name>